<dbReference type="PANTHER" id="PTHR43048">
    <property type="entry name" value="METHYLMALONYL-COA EPIMERASE"/>
    <property type="match status" value="1"/>
</dbReference>
<name>A0A0B2VG44_TOXCA</name>
<evidence type="ECO:0000256" key="2">
    <source>
        <dbReference type="ARBA" id="ARBA00022723"/>
    </source>
</evidence>
<dbReference type="GO" id="GO:0005739">
    <property type="term" value="C:mitochondrion"/>
    <property type="evidence" value="ECO:0007669"/>
    <property type="project" value="TreeGrafter"/>
</dbReference>
<dbReference type="Proteomes" id="UP000031036">
    <property type="component" value="Unassembled WGS sequence"/>
</dbReference>
<gene>
    <name evidence="11" type="primary">MCEE</name>
    <name evidence="11" type="ORF">Tcan_09726</name>
</gene>
<evidence type="ECO:0000256" key="6">
    <source>
        <dbReference type="ARBA" id="ARBA00053742"/>
    </source>
</evidence>
<dbReference type="NCBIfam" id="TIGR03081">
    <property type="entry name" value="metmalonyl_epim"/>
    <property type="match status" value="2"/>
</dbReference>
<comment type="similarity">
    <text evidence="1">Belongs to the methylmalonyl-CoA epimerase family.</text>
</comment>
<evidence type="ECO:0000256" key="7">
    <source>
        <dbReference type="ARBA" id="ARBA00066411"/>
    </source>
</evidence>
<reference evidence="11 12" key="1">
    <citation type="submission" date="2014-11" db="EMBL/GenBank/DDBJ databases">
        <title>Genetic blueprint of the zoonotic pathogen Toxocara canis.</title>
        <authorList>
            <person name="Zhu X.-Q."/>
            <person name="Korhonen P.K."/>
            <person name="Cai H."/>
            <person name="Young N.D."/>
            <person name="Nejsum P."/>
            <person name="von Samson-Himmelstjerna G."/>
            <person name="Boag P.R."/>
            <person name="Tan P."/>
            <person name="Li Q."/>
            <person name="Min J."/>
            <person name="Yang Y."/>
            <person name="Wang X."/>
            <person name="Fang X."/>
            <person name="Hall R.S."/>
            <person name="Hofmann A."/>
            <person name="Sternberg P.W."/>
            <person name="Jex A.R."/>
            <person name="Gasser R.B."/>
        </authorList>
    </citation>
    <scope>NUCLEOTIDE SEQUENCE [LARGE SCALE GENOMIC DNA]</scope>
    <source>
        <strain evidence="11">PN_DK_2014</strain>
    </source>
</reference>
<keyword evidence="12" id="KW-1185">Reference proteome</keyword>
<dbReference type="GO" id="GO:0004493">
    <property type="term" value="F:methylmalonyl-CoA epimerase activity"/>
    <property type="evidence" value="ECO:0007669"/>
    <property type="project" value="UniProtKB-EC"/>
</dbReference>
<evidence type="ECO:0000256" key="1">
    <source>
        <dbReference type="ARBA" id="ARBA00009308"/>
    </source>
</evidence>
<organism evidence="11 12">
    <name type="scientific">Toxocara canis</name>
    <name type="common">Canine roundworm</name>
    <dbReference type="NCBI Taxonomy" id="6265"/>
    <lineage>
        <taxon>Eukaryota</taxon>
        <taxon>Metazoa</taxon>
        <taxon>Ecdysozoa</taxon>
        <taxon>Nematoda</taxon>
        <taxon>Chromadorea</taxon>
        <taxon>Rhabditida</taxon>
        <taxon>Spirurina</taxon>
        <taxon>Ascaridomorpha</taxon>
        <taxon>Ascaridoidea</taxon>
        <taxon>Toxocaridae</taxon>
        <taxon>Toxocara</taxon>
    </lineage>
</organism>
<dbReference type="SUPFAM" id="SSF54593">
    <property type="entry name" value="Glyoxalase/Bleomycin resistance protein/Dihydroxybiphenyl dioxygenase"/>
    <property type="match status" value="2"/>
</dbReference>
<dbReference type="GO" id="GO:0046491">
    <property type="term" value="P:L-methylmalonyl-CoA metabolic process"/>
    <property type="evidence" value="ECO:0007669"/>
    <property type="project" value="TreeGrafter"/>
</dbReference>
<evidence type="ECO:0000256" key="4">
    <source>
        <dbReference type="ARBA" id="ARBA00023285"/>
    </source>
</evidence>
<keyword evidence="4" id="KW-0170">Cobalt</keyword>
<evidence type="ECO:0000313" key="12">
    <source>
        <dbReference type="Proteomes" id="UP000031036"/>
    </source>
</evidence>
<proteinExistence type="inferred from homology"/>
<dbReference type="FunFam" id="3.10.180.10:FF:000003">
    <property type="entry name" value="Methylmalonyl-CoA epimerase, mitochondrial"/>
    <property type="match status" value="2"/>
</dbReference>
<sequence length="283" mass="30856">MNCSKVLVNCGAATRAIAARKFSSHPLAGLLGRLNHVAIATPDLDKSAKFYENLGAKVSKKVPQPDHGVYTVFVELPNTKLELLHPYGDNSPIKAFLDKNKQGGMHHICIEVNHIDKAVAEVKKLGIRTLAKETKIGAHGKPKFSSHPLAGLLGRLNHVAIATPDLDKSAKFYENLGAKVSKKVPQPDHGVYTVFVELPNTKLELLHPYGDNSPIKAFLDKNKQGGMHHICIEVNHIDKAVAEVKKLGIRTLAKETKIGAHGKPVMFLHPKDCGGVLIELEQE</sequence>
<evidence type="ECO:0000259" key="10">
    <source>
        <dbReference type="PROSITE" id="PS51819"/>
    </source>
</evidence>
<evidence type="ECO:0000256" key="3">
    <source>
        <dbReference type="ARBA" id="ARBA00023235"/>
    </source>
</evidence>
<comment type="function">
    <text evidence="6">Methylmalonyl-CoA epimerase involved in propionyl-CoA metabolism.</text>
</comment>
<dbReference type="OrthoDB" id="16820at2759"/>
<keyword evidence="2" id="KW-0479">Metal-binding</keyword>
<protein>
    <recommendedName>
        <fullName evidence="8">Methylmalonyl-CoA epimerase, mitochondrial</fullName>
        <ecNumber evidence="7">5.1.99.1</ecNumber>
    </recommendedName>
    <alternativeName>
        <fullName evidence="9">DL-methylmalonyl-CoA racemase</fullName>
    </alternativeName>
</protein>
<dbReference type="GO" id="GO:0046872">
    <property type="term" value="F:metal ion binding"/>
    <property type="evidence" value="ECO:0007669"/>
    <property type="project" value="UniProtKB-KW"/>
</dbReference>
<dbReference type="EMBL" id="JPKZ01001747">
    <property type="protein sequence ID" value="KHN80424.1"/>
    <property type="molecule type" value="Genomic_DNA"/>
</dbReference>
<accession>A0A0B2VG44</accession>
<keyword evidence="3" id="KW-0413">Isomerase</keyword>
<evidence type="ECO:0000256" key="8">
    <source>
        <dbReference type="ARBA" id="ARBA00071337"/>
    </source>
</evidence>
<comment type="catalytic activity">
    <reaction evidence="5">
        <text>(R)-methylmalonyl-CoA = (S)-methylmalonyl-CoA</text>
        <dbReference type="Rhea" id="RHEA:20553"/>
        <dbReference type="ChEBI" id="CHEBI:57326"/>
        <dbReference type="ChEBI" id="CHEBI:57327"/>
        <dbReference type="EC" id="5.1.99.1"/>
    </reaction>
    <physiologicalReaction direction="right-to-left" evidence="5">
        <dbReference type="Rhea" id="RHEA:20555"/>
    </physiologicalReaction>
</comment>
<evidence type="ECO:0000313" key="11">
    <source>
        <dbReference type="EMBL" id="KHN80424.1"/>
    </source>
</evidence>
<dbReference type="InterPro" id="IPR029068">
    <property type="entry name" value="Glyas_Bleomycin-R_OHBP_Dase"/>
</dbReference>
<dbReference type="PROSITE" id="PS51819">
    <property type="entry name" value="VOC"/>
    <property type="match status" value="2"/>
</dbReference>
<dbReference type="AlphaFoldDB" id="A0A0B2VG44"/>
<dbReference type="Pfam" id="PF13669">
    <property type="entry name" value="Glyoxalase_4"/>
    <property type="match status" value="2"/>
</dbReference>
<dbReference type="STRING" id="6265.A0A0B2VG44"/>
<dbReference type="InterPro" id="IPR017515">
    <property type="entry name" value="MeMalonyl-CoA_epimerase"/>
</dbReference>
<dbReference type="Gene3D" id="3.10.180.10">
    <property type="entry name" value="2,3-Dihydroxybiphenyl 1,2-Dioxygenase, domain 1"/>
    <property type="match status" value="2"/>
</dbReference>
<dbReference type="CDD" id="cd07249">
    <property type="entry name" value="MMCE"/>
    <property type="match status" value="2"/>
</dbReference>
<feature type="domain" description="VOC" evidence="10">
    <location>
        <begin position="155"/>
        <end position="283"/>
    </location>
</feature>
<feature type="domain" description="VOC" evidence="10">
    <location>
        <begin position="33"/>
        <end position="159"/>
    </location>
</feature>
<evidence type="ECO:0000256" key="9">
    <source>
        <dbReference type="ARBA" id="ARBA00081771"/>
    </source>
</evidence>
<dbReference type="InterPro" id="IPR051785">
    <property type="entry name" value="MMCE/EMCE_epimerase"/>
</dbReference>
<dbReference type="InterPro" id="IPR037523">
    <property type="entry name" value="VOC_core"/>
</dbReference>
<dbReference type="EC" id="5.1.99.1" evidence="7"/>
<evidence type="ECO:0000256" key="5">
    <source>
        <dbReference type="ARBA" id="ARBA00050406"/>
    </source>
</evidence>
<comment type="caution">
    <text evidence="11">The sequence shown here is derived from an EMBL/GenBank/DDBJ whole genome shotgun (WGS) entry which is preliminary data.</text>
</comment>
<dbReference type="PANTHER" id="PTHR43048:SF3">
    <property type="entry name" value="METHYLMALONYL-COA EPIMERASE, MITOCHONDRIAL"/>
    <property type="match status" value="1"/>
</dbReference>